<feature type="compositionally biased region" description="Polar residues" evidence="7">
    <location>
        <begin position="119"/>
        <end position="147"/>
    </location>
</feature>
<dbReference type="PANTHER" id="PTHR21704">
    <property type="entry name" value="NIPPED-B-LIKE PROTEIN DELANGIN SCC2-RELATED"/>
    <property type="match status" value="1"/>
</dbReference>
<feature type="domain" description="Sister chromatid cohesion C-terminal" evidence="9">
    <location>
        <begin position="1354"/>
        <end position="1527"/>
    </location>
</feature>
<feature type="compositionally biased region" description="Basic and acidic residues" evidence="7">
    <location>
        <begin position="2219"/>
        <end position="2242"/>
    </location>
</feature>
<dbReference type="Pfam" id="PF12765">
    <property type="entry name" value="Cohesin_HEAT"/>
    <property type="match status" value="1"/>
</dbReference>
<feature type="compositionally biased region" description="Acidic residues" evidence="7">
    <location>
        <begin position="1737"/>
        <end position="1751"/>
    </location>
</feature>
<dbReference type="InterPro" id="IPR011989">
    <property type="entry name" value="ARM-like"/>
</dbReference>
<feature type="region of interest" description="Disordered" evidence="7">
    <location>
        <begin position="2029"/>
        <end position="2097"/>
    </location>
</feature>
<comment type="caution">
    <text evidence="10">The sequence shown here is derived from an EMBL/GenBank/DDBJ whole genome shotgun (WGS) entry which is preliminary data.</text>
</comment>
<dbReference type="Pfam" id="PF04000">
    <property type="entry name" value="Sas10_Utp3"/>
    <property type="match status" value="1"/>
</dbReference>
<proteinExistence type="inferred from homology"/>
<keyword evidence="5 6" id="KW-0131">Cell cycle</keyword>
<evidence type="ECO:0000256" key="3">
    <source>
        <dbReference type="ARBA" id="ARBA00022737"/>
    </source>
</evidence>
<evidence type="ECO:0000256" key="7">
    <source>
        <dbReference type="SAM" id="MobiDB-lite"/>
    </source>
</evidence>
<dbReference type="Pfam" id="PF12830">
    <property type="entry name" value="Nipped-B_C"/>
    <property type="match status" value="1"/>
</dbReference>
<feature type="region of interest" description="Disordered" evidence="7">
    <location>
        <begin position="2208"/>
        <end position="2371"/>
    </location>
</feature>
<feature type="region of interest" description="Disordered" evidence="7">
    <location>
        <begin position="1772"/>
        <end position="1876"/>
    </location>
</feature>
<comment type="similarity">
    <text evidence="2 6">Belongs to the SCC2/Nipped-B family.</text>
</comment>
<organism evidence="10 11">
    <name type="scientific">[Myrmecia] bisecta</name>
    <dbReference type="NCBI Taxonomy" id="41462"/>
    <lineage>
        <taxon>Eukaryota</taxon>
        <taxon>Viridiplantae</taxon>
        <taxon>Chlorophyta</taxon>
        <taxon>core chlorophytes</taxon>
        <taxon>Trebouxiophyceae</taxon>
        <taxon>Trebouxiales</taxon>
        <taxon>Trebouxiaceae</taxon>
        <taxon>Myrmecia</taxon>
    </lineage>
</organism>
<reference evidence="10 11" key="1">
    <citation type="journal article" date="2024" name="Nat. Commun.">
        <title>Phylogenomics reveals the evolutionary origins of lichenization in chlorophyte algae.</title>
        <authorList>
            <person name="Puginier C."/>
            <person name="Libourel C."/>
            <person name="Otte J."/>
            <person name="Skaloud P."/>
            <person name="Haon M."/>
            <person name="Grisel S."/>
            <person name="Petersen M."/>
            <person name="Berrin J.G."/>
            <person name="Delaux P.M."/>
            <person name="Dal Grande F."/>
            <person name="Keller J."/>
        </authorList>
    </citation>
    <scope>NUCLEOTIDE SEQUENCE [LARGE SCALE GENOMIC DNA]</scope>
    <source>
        <strain evidence="10 11">SAG 2043</strain>
    </source>
</reference>
<keyword evidence="3 6" id="KW-0677">Repeat</keyword>
<evidence type="ECO:0000313" key="11">
    <source>
        <dbReference type="Proteomes" id="UP001489004"/>
    </source>
</evidence>
<dbReference type="InterPro" id="IPR024986">
    <property type="entry name" value="Nipped-B_C"/>
</dbReference>
<name>A0AAW1R6V4_9CHLO</name>
<dbReference type="GO" id="GO:0140588">
    <property type="term" value="P:chromatin looping"/>
    <property type="evidence" value="ECO:0007669"/>
    <property type="project" value="InterPro"/>
</dbReference>
<protein>
    <recommendedName>
        <fullName evidence="6">Sister chromatid cohesion protein</fullName>
    </recommendedName>
</protein>
<evidence type="ECO:0000259" key="9">
    <source>
        <dbReference type="Pfam" id="PF12830"/>
    </source>
</evidence>
<sequence length="2371" mass="256990">MDPGIPPIRLTSLAQTPLTHHLQSVVAPVPVSTAAAPYDLSQEQAFAQDPAVVQQVLAQLLAADTRYVHPRYQVPCTPGPGGPLQQQLRALATNVFTHAPAAPPLALPLPHLMPVGSPKTASQSLQAQHDTTSASTQANSQRSNPQESCAAWRPDQGLPPAAKRRRTTRTRFAETVDVQTPEDHAGSFLTALGPLLQKLQQLQLTAAMYDGDDQPDNASASASDGVESEDDEHAGHAAVATLQKALRLVHTLNEELVKVCAGRALHLVDIQPLLSLLGLLGRHVAQGQARVLSTYDDDSSEPFVTISLALESATACLHIITAPDMPKQVHNEEMIEKVVELIKFHTMSNVLAFHDARLRQAHRPALLDAVDDDDEGPSTKKARSAKKNKKAASCMVTWAVNAVEGRLQTAVALLGDLFGVVQLQSSLIGPLLRTMSQALCVEGVDVLQVKTVGLLVSGFRHFGPQRQAVMDDILGSLLPNLPTGRRTPRSFVVGEDAGTCIQMVSALIIQMLQVCVELPPVDSPMASLRDCYAPAIFWADAFWNGCFDRFPNSRATKTDTELDFKQLVEQIVADALAVVCLADWPAAALLLVRFVSLLGGSKGVNSSDTGVRQISMDLLGSVAGTLCRDAVAMEADQDWLAATCNATEGAASSAAASPEVSVAAQDLLLQHLGSRERSDRSLAASARCFMLCRIFLDELQELQLKEAAEEAQVALVTQYRERMAVLDRTTSEDIGPDEAVRLARAVVQGGPLGRSRSTLIKWLVEACDVARQNTTTRAKAVKALGAVIEADPRMLGLPEVQAGINRALQDEAVSVREAGVELLGRHIVGRQELALAYFDTLVYATKDSGTSVRKRALKILWDCCIRPLAFPKATAACVAVLQRAVDNEESIHDLVSKVFHGLWFASGMETGPDGRQVVRGPAERAQQLADVALAVYEATGDKIHLPLEPAHPLVAVLRQALALDVKEAPRAERVAGQQIAAALLEDVVQAKGGAQAAPECLAFPFLIGLHAFAMTDVALCMPADDPARFARTLAPYLKVGTDPSKASEVMQRRKAEQLLCILAITDSVLAQLGRAPQPLVEELKEDLFQLISKHTYVQVVAAACSCLCSLAKAAPAAVPRLAFGVQLYRTKLEEFLGSLGPDAGSGSPSPSAEQLRVPRMLSGRFLFILGHLCRHAPDLIDQASGEGNSPTVSDCLETFVSFFHAKYGGLRVQEQALQALGNLAIARPSVLLGKQARAILQSVLSRSAPTLLKSRALQNLADMLKVEEERLVVRQAEAERQRLANETAVVRKGKGKAEAAAPALPTQNGEGDSLAFSSGILQEHWDAVLALATDTSLPSGTPGCASKDPGDPHNAMVRRRALEVIGAVLKGGLVAPWTAIPHLVALTTDPCRDVGGKALQHLRLMAEKHADLFQSCLADGLLAAADFQNRLYATFHPGQAPLSGPPEDVVRGMGLFYSQLVQPQRAVRTDFLQKLLKWFDSASNLHLASGAATADLPALAFCAHVAAALPMKRSDEPYTLVHAINAVVSRRGEDVLAALKKSLVGEVDQLHNNAAVCDDNVEHGSALPPQGASSSSVRAECKASLAVSMLLMLKQYLKDAYSMTNERIAAFNPSLADKRKQEERIVVAKQASAVLMLHKLRLGAPEDPVLIKEQYQVFKHLMKADAADYGEGVVLGRKRAVRDGDADAEPEQLPDELLDEVDAFHKSKDKINLNPELEPEDSDGLDEEEVLNLGAGEDSEKDDEYDSDEDLQGGGRLAALTRQEKILRAKLKLQEAEDEGRNEDEEGDEGDQDRMWGANKRTYYHADNEDYELTDDEEALDEEGEEARRLQREAAQALQPEDYEQDSQTSSSGEDDDEEGTLGQVARQAGKGGRQQDMVVEELQREGAPPDKEQRMAALMADAPELVALLADLQANLAEVRSRVGPLLKEVKEGQVATAEGVSYLEAKHLLLLNYCTNIVFYLLLKAEGRPVRDHPVISRLVELRAYLEKIRPIDRKLQYQMDKLLLAAQTVQAANMQNGAEAQALQNEGDDPLRYGPKPDALVPKTGGAAAADAGGVYRPPKLNPVAMEDPDRDSGAKERRRAKEASRRAARSSLVQELAQELEGAPEELRAGPAGGDTAGAIRQRHRLEARAAEEEDLMIRVPLSKEERKRVKAQQRAGLSGKALLDDFADDVADLIQATERPGGASTSGLDDAFTRQQVSQKYGADLFNQMSKKGRSGDDDLPLKQPLHERRAKFDSVKAKRSMQDSAGLPQKRREREEDEVYKAAKTAAVSKKKARKELYKRPDPLPPLADPTAEGARKITTEIDKNRGLTPHRRKDMKNPRKKHRMKFEDAKTRRKGQVQEVRPGGNAYAGEETGIKSRVSRSTRF</sequence>
<evidence type="ECO:0000256" key="4">
    <source>
        <dbReference type="ARBA" id="ARBA00023242"/>
    </source>
</evidence>
<dbReference type="Gene3D" id="1.25.10.10">
    <property type="entry name" value="Leucine-rich Repeat Variant"/>
    <property type="match status" value="2"/>
</dbReference>
<dbReference type="GO" id="GO:1990414">
    <property type="term" value="P:replication-born double-strand break repair via sister chromatid exchange"/>
    <property type="evidence" value="ECO:0007669"/>
    <property type="project" value="TreeGrafter"/>
</dbReference>
<dbReference type="GO" id="GO:0071169">
    <property type="term" value="P:establishment of protein localization to chromatin"/>
    <property type="evidence" value="ECO:0007669"/>
    <property type="project" value="TreeGrafter"/>
</dbReference>
<dbReference type="GO" id="GO:0010468">
    <property type="term" value="P:regulation of gene expression"/>
    <property type="evidence" value="ECO:0007669"/>
    <property type="project" value="InterPro"/>
</dbReference>
<evidence type="ECO:0000256" key="2">
    <source>
        <dbReference type="ARBA" id="ARBA00009252"/>
    </source>
</evidence>
<dbReference type="SUPFAM" id="SSF48371">
    <property type="entry name" value="ARM repeat"/>
    <property type="match status" value="1"/>
</dbReference>
<feature type="compositionally biased region" description="Acidic residues" evidence="7">
    <location>
        <begin position="1809"/>
        <end position="1825"/>
    </location>
</feature>
<dbReference type="InterPro" id="IPR033031">
    <property type="entry name" value="Scc2/Nipped-B"/>
</dbReference>
<dbReference type="GO" id="GO:0090694">
    <property type="term" value="C:Scc2-Scc4 cohesin loading complex"/>
    <property type="evidence" value="ECO:0007669"/>
    <property type="project" value="TreeGrafter"/>
</dbReference>
<comment type="subcellular location">
    <subcellularLocation>
        <location evidence="1 6">Nucleus</location>
    </subcellularLocation>
</comment>
<dbReference type="InterPro" id="IPR018972">
    <property type="entry name" value="Sas10_C_dom"/>
</dbReference>
<dbReference type="GO" id="GO:0003682">
    <property type="term" value="F:chromatin binding"/>
    <property type="evidence" value="ECO:0007669"/>
    <property type="project" value="TreeGrafter"/>
</dbReference>
<feature type="compositionally biased region" description="Basic and acidic residues" evidence="7">
    <location>
        <begin position="2074"/>
        <end position="2089"/>
    </location>
</feature>
<feature type="compositionally biased region" description="Low complexity" evidence="7">
    <location>
        <begin position="2048"/>
        <end position="2057"/>
    </location>
</feature>
<dbReference type="Proteomes" id="UP001489004">
    <property type="component" value="Unassembled WGS sequence"/>
</dbReference>
<dbReference type="Pfam" id="PF09368">
    <property type="entry name" value="Sas10"/>
    <property type="match status" value="1"/>
</dbReference>
<feature type="domain" description="Sas10 C-terminal" evidence="8">
    <location>
        <begin position="2299"/>
        <end position="2371"/>
    </location>
</feature>
<dbReference type="InterPro" id="IPR026003">
    <property type="entry name" value="Cohesin_HEAT"/>
</dbReference>
<dbReference type="EMBL" id="JALJOR010000001">
    <property type="protein sequence ID" value="KAK9829725.1"/>
    <property type="molecule type" value="Genomic_DNA"/>
</dbReference>
<feature type="region of interest" description="Disordered" evidence="7">
    <location>
        <begin position="210"/>
        <end position="235"/>
    </location>
</feature>
<evidence type="ECO:0000256" key="5">
    <source>
        <dbReference type="ARBA" id="ARBA00023306"/>
    </source>
</evidence>
<dbReference type="InterPro" id="IPR016024">
    <property type="entry name" value="ARM-type_fold"/>
</dbReference>
<dbReference type="GO" id="GO:0061775">
    <property type="term" value="F:cohesin loader activity"/>
    <property type="evidence" value="ECO:0007669"/>
    <property type="project" value="InterPro"/>
</dbReference>
<feature type="region of interest" description="Disordered" evidence="7">
    <location>
        <begin position="1734"/>
        <end position="1759"/>
    </location>
</feature>
<dbReference type="CDD" id="cd23958">
    <property type="entry name" value="SCC2"/>
    <property type="match status" value="1"/>
</dbReference>
<evidence type="ECO:0000256" key="1">
    <source>
        <dbReference type="ARBA" id="ARBA00004123"/>
    </source>
</evidence>
<evidence type="ECO:0000259" key="8">
    <source>
        <dbReference type="Pfam" id="PF09368"/>
    </source>
</evidence>
<dbReference type="PANTHER" id="PTHR21704:SF18">
    <property type="entry name" value="NIPPED-B-LIKE PROTEIN"/>
    <property type="match status" value="1"/>
</dbReference>
<feature type="compositionally biased region" description="Basic and acidic residues" evidence="7">
    <location>
        <begin position="2300"/>
        <end position="2312"/>
    </location>
</feature>
<evidence type="ECO:0000256" key="6">
    <source>
        <dbReference type="RuleBase" id="RU364107"/>
    </source>
</evidence>
<accession>A0AAW1R6V4</accession>
<evidence type="ECO:0000313" key="10">
    <source>
        <dbReference type="EMBL" id="KAK9829725.1"/>
    </source>
</evidence>
<dbReference type="GO" id="GO:0034087">
    <property type="term" value="P:establishment of mitotic sister chromatid cohesion"/>
    <property type="evidence" value="ECO:0007669"/>
    <property type="project" value="TreeGrafter"/>
</dbReference>
<dbReference type="InterPro" id="IPR007146">
    <property type="entry name" value="Sas10/Utp3/C1D"/>
</dbReference>
<gene>
    <name evidence="10" type="ORF">WJX72_007528</name>
</gene>
<keyword evidence="4 6" id="KW-0539">Nucleus</keyword>
<feature type="compositionally biased region" description="Acidic residues" evidence="7">
    <location>
        <begin position="1776"/>
        <end position="1791"/>
    </location>
</feature>
<feature type="region of interest" description="Disordered" evidence="7">
    <location>
        <begin position="113"/>
        <end position="178"/>
    </location>
</feature>
<feature type="compositionally biased region" description="Basic residues" evidence="7">
    <location>
        <begin position="2315"/>
        <end position="2331"/>
    </location>
</feature>
<keyword evidence="11" id="KW-1185">Reference proteome</keyword>